<protein>
    <recommendedName>
        <fullName evidence="2">SPOR domain-containing protein</fullName>
    </recommendedName>
</protein>
<dbReference type="EMBL" id="AAOH01000009">
    <property type="protein sequence ID" value="EAR26755.1"/>
    <property type="molecule type" value="Genomic_DNA"/>
</dbReference>
<organism evidence="3 4">
    <name type="scientific">Pseudoalteromonas tunicata D2</name>
    <dbReference type="NCBI Taxonomy" id="87626"/>
    <lineage>
        <taxon>Bacteria</taxon>
        <taxon>Pseudomonadati</taxon>
        <taxon>Pseudomonadota</taxon>
        <taxon>Gammaproteobacteria</taxon>
        <taxon>Alteromonadales</taxon>
        <taxon>Pseudoalteromonadaceae</taxon>
        <taxon>Pseudoalteromonas</taxon>
    </lineage>
</organism>
<dbReference type="SUPFAM" id="SSF52540">
    <property type="entry name" value="P-loop containing nucleoside triphosphate hydrolases"/>
    <property type="match status" value="1"/>
</dbReference>
<keyword evidence="1" id="KW-1133">Transmembrane helix</keyword>
<dbReference type="Pfam" id="PF13401">
    <property type="entry name" value="AAA_22"/>
    <property type="match status" value="1"/>
</dbReference>
<feature type="domain" description="SPOR" evidence="2">
    <location>
        <begin position="387"/>
        <end position="465"/>
    </location>
</feature>
<dbReference type="InterPro" id="IPR052026">
    <property type="entry name" value="ExeA_AAA_ATPase_DNA-bind"/>
</dbReference>
<dbReference type="eggNOG" id="COG3266">
    <property type="taxonomic scope" value="Bacteria"/>
</dbReference>
<feature type="transmembrane region" description="Helical" evidence="1">
    <location>
        <begin position="214"/>
        <end position="237"/>
    </location>
</feature>
<dbReference type="HOGENOM" id="CLU_573487_0_0_6"/>
<gene>
    <name evidence="3" type="ORF">PTD2_16461</name>
</gene>
<dbReference type="PROSITE" id="PS51724">
    <property type="entry name" value="SPOR"/>
    <property type="match status" value="1"/>
</dbReference>
<dbReference type="RefSeq" id="WP_009840536.1">
    <property type="nucleotide sequence ID" value="NZ_CH959302.1"/>
</dbReference>
<dbReference type="GO" id="GO:0042834">
    <property type="term" value="F:peptidoglycan binding"/>
    <property type="evidence" value="ECO:0007669"/>
    <property type="project" value="InterPro"/>
</dbReference>
<keyword evidence="1" id="KW-0472">Membrane</keyword>
<dbReference type="STRING" id="87626.PTD2_16461"/>
<keyword evidence="1" id="KW-0812">Transmembrane</keyword>
<dbReference type="OrthoDB" id="6313942at2"/>
<dbReference type="Pfam" id="PF05036">
    <property type="entry name" value="SPOR"/>
    <property type="match status" value="1"/>
</dbReference>
<dbReference type="InterPro" id="IPR036680">
    <property type="entry name" value="SPOR-like_sf"/>
</dbReference>
<evidence type="ECO:0000259" key="2">
    <source>
        <dbReference type="PROSITE" id="PS51724"/>
    </source>
</evidence>
<dbReference type="eggNOG" id="COG3267">
    <property type="taxonomic scope" value="Bacteria"/>
</dbReference>
<dbReference type="InterPro" id="IPR007730">
    <property type="entry name" value="SPOR-like_dom"/>
</dbReference>
<keyword evidence="4" id="KW-1185">Reference proteome</keyword>
<reference evidence="3 4" key="1">
    <citation type="submission" date="2006-02" db="EMBL/GenBank/DDBJ databases">
        <authorList>
            <person name="Moran M.A."/>
            <person name="Kjelleberg S."/>
            <person name="Egan S."/>
            <person name="Saunders N."/>
            <person name="Thomas T."/>
            <person name="Ferriera S."/>
            <person name="Johnson J."/>
            <person name="Kravitz S."/>
            <person name="Halpern A."/>
            <person name="Remington K."/>
            <person name="Beeson K."/>
            <person name="Tran B."/>
            <person name="Rogers Y.-H."/>
            <person name="Friedman R."/>
            <person name="Venter J.C."/>
        </authorList>
    </citation>
    <scope>NUCLEOTIDE SEQUENCE [LARGE SCALE GENOMIC DNA]</scope>
    <source>
        <strain evidence="3 4">D2</strain>
    </source>
</reference>
<evidence type="ECO:0000313" key="4">
    <source>
        <dbReference type="Proteomes" id="UP000006201"/>
    </source>
</evidence>
<dbReference type="InterPro" id="IPR049945">
    <property type="entry name" value="AAA_22"/>
</dbReference>
<sequence>MQARILPSRQALVDRIELQYEYGQPIISLLGQAGLGKSYLLETFLSNKYPELTKIYLSVHSKSSELEIMQQILEQSFKSPLIDQSLSLCENFKELSFNHALGPILLVIDNAQYLSEELLSDIELLTQYHQVLILTASVSSLAFKQATTIYLEPLSGSESRQFLAMYYEHLPHSFDPVFTHFIEAAQGNPNLLLNWGEMKVDTKTADPIVKKHQYLSWLISLLILLVVVIVSFFYFFFEVPRILPTQAEPQDSPPVVLVLDKDDTSANNMEEIASKESVSSGDDQKLIAQALLDSTPVAQSDMLRATDEPNHTLQPLDIAVSAQELKSAQPKQILAELLQPKADEKSDLVRLEQPNEPITSDEKNAVLSTQNIEQEQNDLVHSDWFKKQDEKLIMLQLIALSNEDVLIEFLATHELIEPKVYQTIRNDKDWWVVTIGPYQDISQSQLAKGKLDPQLLQLQPFSKSIATINNEIARLKRK</sequence>
<accession>A4CEM6</accession>
<dbReference type="GO" id="GO:0016887">
    <property type="term" value="F:ATP hydrolysis activity"/>
    <property type="evidence" value="ECO:0007669"/>
    <property type="project" value="InterPro"/>
</dbReference>
<proteinExistence type="predicted"/>
<evidence type="ECO:0000256" key="1">
    <source>
        <dbReference type="SAM" id="Phobius"/>
    </source>
</evidence>
<comment type="caution">
    <text evidence="3">The sequence shown here is derived from an EMBL/GenBank/DDBJ whole genome shotgun (WGS) entry which is preliminary data.</text>
</comment>
<dbReference type="InterPro" id="IPR027417">
    <property type="entry name" value="P-loop_NTPase"/>
</dbReference>
<dbReference type="Proteomes" id="UP000006201">
    <property type="component" value="Unassembled WGS sequence"/>
</dbReference>
<dbReference type="AlphaFoldDB" id="A4CEM6"/>
<dbReference type="PANTHER" id="PTHR35894">
    <property type="entry name" value="GENERAL SECRETION PATHWAY PROTEIN A-RELATED"/>
    <property type="match status" value="1"/>
</dbReference>
<name>A4CEM6_9GAMM</name>
<dbReference type="PANTHER" id="PTHR35894:SF1">
    <property type="entry name" value="PHOSPHORIBULOKINASE _ URIDINE KINASE FAMILY"/>
    <property type="match status" value="1"/>
</dbReference>
<evidence type="ECO:0000313" key="3">
    <source>
        <dbReference type="EMBL" id="EAR26755.1"/>
    </source>
</evidence>
<dbReference type="Gene3D" id="3.40.50.300">
    <property type="entry name" value="P-loop containing nucleotide triphosphate hydrolases"/>
    <property type="match status" value="1"/>
</dbReference>
<dbReference type="Gene3D" id="3.30.70.1070">
    <property type="entry name" value="Sporulation related repeat"/>
    <property type="match status" value="1"/>
</dbReference>